<dbReference type="RefSeq" id="WP_016208767.1">
    <property type="nucleotide sequence ID" value="NZ_ASRV01000210.1"/>
</dbReference>
<evidence type="ECO:0000313" key="1">
    <source>
        <dbReference type="EMBL" id="EOR20298.1"/>
    </source>
</evidence>
<keyword evidence="2" id="KW-1185">Reference proteome</keyword>
<reference evidence="1 2" key="1">
    <citation type="submission" date="2013-03" db="EMBL/GenBank/DDBJ databases">
        <title>Whole genome shotgun sequencing of Clostridium sartagoforme AAU1.</title>
        <authorList>
            <person name="Joshi C.G."/>
            <person name="Duggirala S.M."/>
            <person name="Nathani N.M."/>
            <person name="Bhatt V.D."/>
            <person name="Patel A.K."/>
            <person name="Pandya P.R."/>
            <person name="KaPatel J.A."/>
        </authorList>
    </citation>
    <scope>NUCLEOTIDE SEQUENCE [LARGE SCALE GENOMIC DNA]</scope>
    <source>
        <strain evidence="1 2">AAU1</strain>
    </source>
</reference>
<organism evidence="1 2">
    <name type="scientific">Clostridium sartagoforme AAU1</name>
    <dbReference type="NCBI Taxonomy" id="1202534"/>
    <lineage>
        <taxon>Bacteria</taxon>
        <taxon>Bacillati</taxon>
        <taxon>Bacillota</taxon>
        <taxon>Clostridia</taxon>
        <taxon>Eubacteriales</taxon>
        <taxon>Clostridiaceae</taxon>
        <taxon>Clostridium</taxon>
    </lineage>
</organism>
<accession>R9BTA5</accession>
<dbReference type="EMBL" id="ASRV01000210">
    <property type="protein sequence ID" value="EOR20298.1"/>
    <property type="molecule type" value="Genomic_DNA"/>
</dbReference>
<sequence>MNKKFIKVSISIFLFSLIFILGFKFILGDKVLYSNSVDFEQGVPEINYVGLEEDDNIYKIKISIKNTSDYYASFNNISLQFTGTSQGAPIFNGYDNDERKALLNLKPGDKYNYSSFFDPNEEREYVFEVSKGISFDKEVFNSKNIDIGYSYKLYKYRVNNNTVIGSGPSGGGAKRIEAYIDIIL</sequence>
<dbReference type="AlphaFoldDB" id="R9BTA5"/>
<comment type="caution">
    <text evidence="1">The sequence shown here is derived from an EMBL/GenBank/DDBJ whole genome shotgun (WGS) entry which is preliminary data.</text>
</comment>
<gene>
    <name evidence="1" type="ORF">A500_17720</name>
</gene>
<protein>
    <submittedName>
        <fullName evidence="1">Uncharacterized protein</fullName>
    </submittedName>
</protein>
<dbReference type="Proteomes" id="UP000013988">
    <property type="component" value="Unassembled WGS sequence"/>
</dbReference>
<evidence type="ECO:0000313" key="2">
    <source>
        <dbReference type="Proteomes" id="UP000013988"/>
    </source>
</evidence>
<name>R9BTA5_9CLOT</name>
<dbReference type="PATRIC" id="fig|1202534.3.peg.3532"/>
<proteinExistence type="predicted"/>
<dbReference type="OrthoDB" id="1906566at2"/>